<sequence length="540" mass="55744">MRVSPRRLLVTGIAGLSLLTGATATTATTAIASPAPVTAGDVTPTAEQVLTWTANDSMTAYASAPASAVAGAATIVFENSTATGNTTGMTHTLTFDTSTPGYNHDVAVNITASPLDAEHGLHQVPVTLTPGRYRYYCAMPGHTMSGELVVTTGGGQQDTTPPEVTAAVAGRTDGNGNYVGSATVTLTATDDRSGVATVEYTLDDDTYRPYTTPVTITTPGAHTVHYRATDGAGNASEPKTVVINVVPPAEDTTPPQVTASVAGQRNDAGNYAGSATVTLTATDTGSGVAGVEYTVDGGAYLTYRQPIVLQAGTHTLTYRAADKAGNTSEPKTLTVRVDPLGDVVAPFVTARLDGEQNTQGGYLGTATLVLTATDTESGIASVEYDLDGAGYVRYGQPVTITAVDTHTVHYRATDRAGNTSAAQTASFTIAAAGDVTPPVVTAQLAGAQNWSWDYLGPVTVTLIATDEASGVARVQYSVDGSAFTRYRKPFVIDHLGTHTVRYRATDQAGNTSATGTVTFTVVSSTGPSRQEQQPADRRMA</sequence>
<feature type="domain" description="GH29D-like beta-sandwich" evidence="2">
    <location>
        <begin position="454"/>
        <end position="515"/>
    </location>
</feature>
<dbReference type="NCBIfam" id="NF047446">
    <property type="entry name" value="barrel_OmpL47"/>
    <property type="match status" value="4"/>
</dbReference>
<dbReference type="Gene3D" id="2.60.40.420">
    <property type="entry name" value="Cupredoxins - blue copper proteins"/>
    <property type="match status" value="1"/>
</dbReference>
<dbReference type="Proteomes" id="UP000754495">
    <property type="component" value="Unassembled WGS sequence"/>
</dbReference>
<name>A0ABX0SY44_9PSEU</name>
<dbReference type="InterPro" id="IPR044016">
    <property type="entry name" value="Big_13"/>
</dbReference>
<comment type="caution">
    <text evidence="4">The sequence shown here is derived from an EMBL/GenBank/DDBJ whole genome shotgun (WGS) entry which is preliminary data.</text>
</comment>
<dbReference type="RefSeq" id="WP_208400220.1">
    <property type="nucleotide sequence ID" value="NZ_JAANOU010000001.1"/>
</dbReference>
<evidence type="ECO:0000313" key="5">
    <source>
        <dbReference type="Proteomes" id="UP000754495"/>
    </source>
</evidence>
<dbReference type="Gene3D" id="2.60.40.10">
    <property type="entry name" value="Immunoglobulins"/>
    <property type="match status" value="2"/>
</dbReference>
<organism evidence="4 5">
    <name type="scientific">Amycolatopsis viridis</name>
    <dbReference type="NCBI Taxonomy" id="185678"/>
    <lineage>
        <taxon>Bacteria</taxon>
        <taxon>Bacillati</taxon>
        <taxon>Actinomycetota</taxon>
        <taxon>Actinomycetes</taxon>
        <taxon>Pseudonocardiales</taxon>
        <taxon>Pseudonocardiaceae</taxon>
        <taxon>Amycolatopsis</taxon>
    </lineage>
</organism>
<feature type="chain" id="PRO_5046521565" evidence="1">
    <location>
        <begin position="33"/>
        <end position="540"/>
    </location>
</feature>
<evidence type="ECO:0000313" key="4">
    <source>
        <dbReference type="EMBL" id="NIH81555.1"/>
    </source>
</evidence>
<accession>A0ABX0SY44</accession>
<dbReference type="InterPro" id="IPR013783">
    <property type="entry name" value="Ig-like_fold"/>
</dbReference>
<evidence type="ECO:0000259" key="2">
    <source>
        <dbReference type="Pfam" id="PF13290"/>
    </source>
</evidence>
<dbReference type="InterPro" id="IPR059177">
    <property type="entry name" value="GH29D-like_dom"/>
</dbReference>
<feature type="signal peptide" evidence="1">
    <location>
        <begin position="1"/>
        <end position="32"/>
    </location>
</feature>
<protein>
    <submittedName>
        <fullName evidence="4">Cupredoxin-like copper-binding protein</fullName>
    </submittedName>
</protein>
<evidence type="ECO:0000256" key="1">
    <source>
        <dbReference type="SAM" id="SignalP"/>
    </source>
</evidence>
<dbReference type="Pfam" id="PF19077">
    <property type="entry name" value="Big_13"/>
    <property type="match status" value="1"/>
</dbReference>
<dbReference type="InterPro" id="IPR035986">
    <property type="entry name" value="PKD_dom_sf"/>
</dbReference>
<dbReference type="EMBL" id="JAANOU010000001">
    <property type="protein sequence ID" value="NIH81555.1"/>
    <property type="molecule type" value="Genomic_DNA"/>
</dbReference>
<keyword evidence="1" id="KW-0732">Signal</keyword>
<dbReference type="Pfam" id="PF13290">
    <property type="entry name" value="CHB_HEX_C_1"/>
    <property type="match status" value="1"/>
</dbReference>
<evidence type="ECO:0000259" key="3">
    <source>
        <dbReference type="Pfam" id="PF19077"/>
    </source>
</evidence>
<proteinExistence type="predicted"/>
<gene>
    <name evidence="4" type="ORF">FHX46_004085</name>
</gene>
<dbReference type="InterPro" id="IPR008972">
    <property type="entry name" value="Cupredoxin"/>
</dbReference>
<keyword evidence="5" id="KW-1185">Reference proteome</keyword>
<dbReference type="SUPFAM" id="SSF49299">
    <property type="entry name" value="PKD domain"/>
    <property type="match status" value="1"/>
</dbReference>
<feature type="domain" description="Bacterial Ig-like" evidence="3">
    <location>
        <begin position="274"/>
        <end position="338"/>
    </location>
</feature>
<dbReference type="Gene3D" id="3.30.1920.20">
    <property type="match status" value="2"/>
</dbReference>
<dbReference type="InterPro" id="IPR058094">
    <property type="entry name" value="Ig-like_OmpL47-like"/>
</dbReference>
<dbReference type="SUPFAM" id="SSF49503">
    <property type="entry name" value="Cupredoxins"/>
    <property type="match status" value="1"/>
</dbReference>
<reference evidence="4 5" key="1">
    <citation type="submission" date="2020-03" db="EMBL/GenBank/DDBJ databases">
        <title>Sequencing the genomes of 1000 actinobacteria strains.</title>
        <authorList>
            <person name="Klenk H.-P."/>
        </authorList>
    </citation>
    <scope>NUCLEOTIDE SEQUENCE [LARGE SCALE GENOMIC DNA]</scope>
    <source>
        <strain evidence="4 5">DSM 45668</strain>
    </source>
</reference>